<comment type="caution">
    <text evidence="10">The sequence shown here is derived from an EMBL/GenBank/DDBJ whole genome shotgun (WGS) entry which is preliminary data.</text>
</comment>
<dbReference type="EMBL" id="JAGTTN010000001">
    <property type="protein sequence ID" value="MCC2031553.1"/>
    <property type="molecule type" value="Genomic_DNA"/>
</dbReference>
<evidence type="ECO:0000256" key="4">
    <source>
        <dbReference type="ARBA" id="ARBA00022737"/>
    </source>
</evidence>
<dbReference type="CDD" id="cd03216">
    <property type="entry name" value="ABC_Carb_Monos_I"/>
    <property type="match status" value="1"/>
</dbReference>
<evidence type="ECO:0000256" key="6">
    <source>
        <dbReference type="ARBA" id="ARBA00022840"/>
    </source>
</evidence>
<dbReference type="PANTHER" id="PTHR43790:SF3">
    <property type="entry name" value="D-ALLOSE IMPORT ATP-BINDING PROTEIN ALSA-RELATED"/>
    <property type="match status" value="1"/>
</dbReference>
<dbReference type="RefSeq" id="WP_229383432.1">
    <property type="nucleotide sequence ID" value="NZ_JAGTTN010000001.1"/>
</dbReference>
<dbReference type="InterPro" id="IPR050107">
    <property type="entry name" value="ABC_carbohydrate_import_ATPase"/>
</dbReference>
<evidence type="ECO:0000313" key="10">
    <source>
        <dbReference type="EMBL" id="MCC2031553.1"/>
    </source>
</evidence>
<keyword evidence="7" id="KW-1278">Translocase</keyword>
<evidence type="ECO:0000256" key="3">
    <source>
        <dbReference type="ARBA" id="ARBA00022597"/>
    </source>
</evidence>
<keyword evidence="6 10" id="KW-0067">ATP-binding</keyword>
<keyword evidence="3" id="KW-0762">Sugar transport</keyword>
<feature type="domain" description="ABC transporter" evidence="9">
    <location>
        <begin position="248"/>
        <end position="491"/>
    </location>
</feature>
<evidence type="ECO:0000259" key="9">
    <source>
        <dbReference type="PROSITE" id="PS50893"/>
    </source>
</evidence>
<dbReference type="SUPFAM" id="SSF52540">
    <property type="entry name" value="P-loop containing nucleoside triphosphate hydrolases"/>
    <property type="match status" value="2"/>
</dbReference>
<accession>A0A9X1LTT8</accession>
<keyword evidence="8" id="KW-0472">Membrane</keyword>
<dbReference type="PROSITE" id="PS00211">
    <property type="entry name" value="ABC_TRANSPORTER_1"/>
    <property type="match status" value="1"/>
</dbReference>
<evidence type="ECO:0000256" key="2">
    <source>
        <dbReference type="ARBA" id="ARBA00022475"/>
    </source>
</evidence>
<dbReference type="InterPro" id="IPR003593">
    <property type="entry name" value="AAA+_ATPase"/>
</dbReference>
<dbReference type="PANTHER" id="PTHR43790">
    <property type="entry name" value="CARBOHYDRATE TRANSPORT ATP-BINDING PROTEIN MG119-RELATED"/>
    <property type="match status" value="1"/>
</dbReference>
<dbReference type="InterPro" id="IPR017871">
    <property type="entry name" value="ABC_transporter-like_CS"/>
</dbReference>
<keyword evidence="5" id="KW-0547">Nucleotide-binding</keyword>
<evidence type="ECO:0000256" key="5">
    <source>
        <dbReference type="ARBA" id="ARBA00022741"/>
    </source>
</evidence>
<protein>
    <submittedName>
        <fullName evidence="10">Sugar ABC transporter ATP-binding protein</fullName>
    </submittedName>
</protein>
<evidence type="ECO:0000256" key="1">
    <source>
        <dbReference type="ARBA" id="ARBA00022448"/>
    </source>
</evidence>
<dbReference type="Gene3D" id="3.40.50.300">
    <property type="entry name" value="P-loop containing nucleotide triphosphate hydrolases"/>
    <property type="match status" value="2"/>
</dbReference>
<organism evidence="10 11">
    <name type="scientific">Microbacterium allomyrinae</name>
    <dbReference type="NCBI Taxonomy" id="2830666"/>
    <lineage>
        <taxon>Bacteria</taxon>
        <taxon>Bacillati</taxon>
        <taxon>Actinomycetota</taxon>
        <taxon>Actinomycetes</taxon>
        <taxon>Micrococcales</taxon>
        <taxon>Microbacteriaceae</taxon>
        <taxon>Microbacterium</taxon>
    </lineage>
</organism>
<reference evidence="10" key="1">
    <citation type="submission" date="2021-04" db="EMBL/GenBank/DDBJ databases">
        <title>Microbacterium tenobrionis sp. nov. and Microbacterium allomyrinae sp. nov., isolated from larvae of Tenobrio molitor and Allomyrina dichotoma, respectively.</title>
        <authorList>
            <person name="Lee S.D."/>
        </authorList>
    </citation>
    <scope>NUCLEOTIDE SEQUENCE</scope>
    <source>
        <strain evidence="10">BWT-G7</strain>
    </source>
</reference>
<proteinExistence type="predicted"/>
<dbReference type="Pfam" id="PF00005">
    <property type="entry name" value="ABC_tran"/>
    <property type="match status" value="2"/>
</dbReference>
<gene>
    <name evidence="10" type="ORF">KEC57_05070</name>
</gene>
<dbReference type="AlphaFoldDB" id="A0A9X1LTT8"/>
<keyword evidence="11" id="KW-1185">Reference proteome</keyword>
<dbReference type="InterPro" id="IPR027417">
    <property type="entry name" value="P-loop_NTPase"/>
</dbReference>
<evidence type="ECO:0000256" key="8">
    <source>
        <dbReference type="ARBA" id="ARBA00023136"/>
    </source>
</evidence>
<keyword evidence="2" id="KW-1003">Cell membrane</keyword>
<evidence type="ECO:0000313" key="11">
    <source>
        <dbReference type="Proteomes" id="UP001139354"/>
    </source>
</evidence>
<dbReference type="PROSITE" id="PS50893">
    <property type="entry name" value="ABC_TRANSPORTER_2"/>
    <property type="match status" value="2"/>
</dbReference>
<dbReference type="InterPro" id="IPR003439">
    <property type="entry name" value="ABC_transporter-like_ATP-bd"/>
</dbReference>
<dbReference type="SMART" id="SM00382">
    <property type="entry name" value="AAA"/>
    <property type="match status" value="2"/>
</dbReference>
<dbReference type="GO" id="GO:0016887">
    <property type="term" value="F:ATP hydrolysis activity"/>
    <property type="evidence" value="ECO:0007669"/>
    <property type="project" value="InterPro"/>
</dbReference>
<keyword evidence="1" id="KW-0813">Transport</keyword>
<name>A0A9X1LTT8_9MICO</name>
<keyword evidence="4" id="KW-0677">Repeat</keyword>
<evidence type="ECO:0000256" key="7">
    <source>
        <dbReference type="ARBA" id="ARBA00022967"/>
    </source>
</evidence>
<sequence length="491" mass="51767">MREISKSFGPATVLDRVSLELAPGEIHGLVGQNGAGKSTLMKVLGGVYPDHGGTIEIDDESIVMSTPRAALAAGIAVIYQELSLIPSMTVAENIVLGIEPGRVGYDRSRSEDLAREVISRSSALSALPLNRLVGSLGAGTQQMVEIAKALARNAKVLVLDEPTARLSGPERDQLHALTRELASHGTSVVYISHFLEDVLDVTSRLTVLRNGAVVTTADTATFTRDSLVRALLSRALLEDEFSARDVPPRASAIALRAESISAPGFTDIDIDLREGEIFAIAGLVGSGRTRLARALSGAARIRQGRLEVGGRRAAFRSPRAAAAAGVVLVPEDRKSDGIIASATAQENLLLRALDSSLAPGGIVRIGAARRIAQERIEELQVHPPLPQLLGSGFSGGNQQKLLIGRALLARPKVLITDQPTAGVDVGAKAQIHALIRDAAAAGTAVIVISDDLDELLALAHTVAIVDHGRITSVLRRDQIDHDQLVERISAA</sequence>
<dbReference type="Proteomes" id="UP001139354">
    <property type="component" value="Unassembled WGS sequence"/>
</dbReference>
<feature type="domain" description="ABC transporter" evidence="9">
    <location>
        <begin position="1"/>
        <end position="235"/>
    </location>
</feature>
<dbReference type="CDD" id="cd03215">
    <property type="entry name" value="ABC_Carb_Monos_II"/>
    <property type="match status" value="1"/>
</dbReference>
<dbReference type="GO" id="GO:0005524">
    <property type="term" value="F:ATP binding"/>
    <property type="evidence" value="ECO:0007669"/>
    <property type="project" value="UniProtKB-KW"/>
</dbReference>